<feature type="domain" description="Methyltransferase" evidence="4">
    <location>
        <begin position="23"/>
        <end position="115"/>
    </location>
</feature>
<dbReference type="SUPFAM" id="SSF53335">
    <property type="entry name" value="S-adenosyl-L-methionine-dependent methyltransferases"/>
    <property type="match status" value="1"/>
</dbReference>
<dbReference type="GO" id="GO:0032259">
    <property type="term" value="P:methylation"/>
    <property type="evidence" value="ECO:0007669"/>
    <property type="project" value="UniProtKB-KW"/>
</dbReference>
<dbReference type="Gene3D" id="3.40.50.150">
    <property type="entry name" value="Vaccinia Virus protein VP39"/>
    <property type="match status" value="1"/>
</dbReference>
<keyword evidence="3" id="KW-0949">S-adenosyl-L-methionine</keyword>
<dbReference type="FunCoup" id="A0A0H2RAM7">
    <property type="interactions" value="3"/>
</dbReference>
<proteinExistence type="predicted"/>
<dbReference type="OrthoDB" id="184880at2759"/>
<dbReference type="Proteomes" id="UP000053477">
    <property type="component" value="Unassembled WGS sequence"/>
</dbReference>
<dbReference type="AlphaFoldDB" id="A0A0H2RAM7"/>
<name>A0A0H2RAM7_9AGAM</name>
<sequence length="244" mass="27012">MNHICGSRYICVDDFKLEEDGRVLDSGAGSGVWIQGLAKTVPNTVQVFGTDISSNNFPETLPANVHMSIASSTSLPQEWSNKFNFVHQRFLLIALRRKQWTEALSEIFRVLKPGGAVQVVESSPSMSKGPAMEEAYRLLKEFFDRVGLFVDVAENVDKLLGAVGFEDVKVVTGQLPVGKKWGSSGEQGTRALKPGFHKMASPMLAMGLINSESEYLQMLDKMEAEWDEHGVHFLPRLVTGRKPL</sequence>
<dbReference type="PROSITE" id="PS01184">
    <property type="entry name" value="UBIE_2"/>
    <property type="match status" value="1"/>
</dbReference>
<dbReference type="PANTHER" id="PTHR43591">
    <property type="entry name" value="METHYLTRANSFERASE"/>
    <property type="match status" value="1"/>
</dbReference>
<dbReference type="InterPro" id="IPR023576">
    <property type="entry name" value="UbiE/COQ5_MeTrFase_CS"/>
</dbReference>
<dbReference type="InterPro" id="IPR029063">
    <property type="entry name" value="SAM-dependent_MTases_sf"/>
</dbReference>
<evidence type="ECO:0000313" key="6">
    <source>
        <dbReference type="Proteomes" id="UP000053477"/>
    </source>
</evidence>
<evidence type="ECO:0000256" key="1">
    <source>
        <dbReference type="ARBA" id="ARBA00022603"/>
    </source>
</evidence>
<reference evidence="5 6" key="1">
    <citation type="submission" date="2015-04" db="EMBL/GenBank/DDBJ databases">
        <title>Complete genome sequence of Schizopora paradoxa KUC8140, a cosmopolitan wood degrader in East Asia.</title>
        <authorList>
            <consortium name="DOE Joint Genome Institute"/>
            <person name="Min B."/>
            <person name="Park H."/>
            <person name="Jang Y."/>
            <person name="Kim J.-J."/>
            <person name="Kim K.H."/>
            <person name="Pangilinan J."/>
            <person name="Lipzen A."/>
            <person name="Riley R."/>
            <person name="Grigoriev I.V."/>
            <person name="Spatafora J.W."/>
            <person name="Choi I.-G."/>
        </authorList>
    </citation>
    <scope>NUCLEOTIDE SEQUENCE [LARGE SCALE GENOMIC DNA]</scope>
    <source>
        <strain evidence="5 6">KUC8140</strain>
    </source>
</reference>
<evidence type="ECO:0000256" key="2">
    <source>
        <dbReference type="ARBA" id="ARBA00022679"/>
    </source>
</evidence>
<evidence type="ECO:0000313" key="5">
    <source>
        <dbReference type="EMBL" id="KLO08442.1"/>
    </source>
</evidence>
<gene>
    <name evidence="5" type="ORF">SCHPADRAFT_608368</name>
</gene>
<organism evidence="5 6">
    <name type="scientific">Schizopora paradoxa</name>
    <dbReference type="NCBI Taxonomy" id="27342"/>
    <lineage>
        <taxon>Eukaryota</taxon>
        <taxon>Fungi</taxon>
        <taxon>Dikarya</taxon>
        <taxon>Basidiomycota</taxon>
        <taxon>Agaricomycotina</taxon>
        <taxon>Agaricomycetes</taxon>
        <taxon>Hymenochaetales</taxon>
        <taxon>Schizoporaceae</taxon>
        <taxon>Schizopora</taxon>
    </lineage>
</organism>
<keyword evidence="2 5" id="KW-0808">Transferase</keyword>
<evidence type="ECO:0000256" key="3">
    <source>
        <dbReference type="ARBA" id="ARBA00022691"/>
    </source>
</evidence>
<dbReference type="CDD" id="cd02440">
    <property type="entry name" value="AdoMet_MTases"/>
    <property type="match status" value="1"/>
</dbReference>
<protein>
    <submittedName>
        <fullName evidence="5">S-adenosyl-L-methionine-dependent methyltransferase</fullName>
    </submittedName>
</protein>
<dbReference type="STRING" id="27342.A0A0H2RAM7"/>
<dbReference type="Pfam" id="PF13649">
    <property type="entry name" value="Methyltransf_25"/>
    <property type="match status" value="1"/>
</dbReference>
<keyword evidence="1 5" id="KW-0489">Methyltransferase</keyword>
<dbReference type="InterPro" id="IPR041698">
    <property type="entry name" value="Methyltransf_25"/>
</dbReference>
<keyword evidence="6" id="KW-1185">Reference proteome</keyword>
<dbReference type="GO" id="GO:0008168">
    <property type="term" value="F:methyltransferase activity"/>
    <property type="evidence" value="ECO:0007669"/>
    <property type="project" value="UniProtKB-KW"/>
</dbReference>
<dbReference type="EMBL" id="KQ086091">
    <property type="protein sequence ID" value="KLO08442.1"/>
    <property type="molecule type" value="Genomic_DNA"/>
</dbReference>
<accession>A0A0H2RAM7</accession>
<evidence type="ECO:0000259" key="4">
    <source>
        <dbReference type="Pfam" id="PF13649"/>
    </source>
</evidence>
<dbReference type="InParanoid" id="A0A0H2RAM7"/>